<accession>A0ABS5YWT1</accession>
<protein>
    <submittedName>
        <fullName evidence="2">Uncharacterized protein</fullName>
    </submittedName>
</protein>
<dbReference type="Proteomes" id="UP001519654">
    <property type="component" value="Unassembled WGS sequence"/>
</dbReference>
<dbReference type="EMBL" id="JAHKKG010000010">
    <property type="protein sequence ID" value="MBU2667897.1"/>
    <property type="molecule type" value="Genomic_DNA"/>
</dbReference>
<feature type="region of interest" description="Disordered" evidence="1">
    <location>
        <begin position="1"/>
        <end position="20"/>
    </location>
</feature>
<comment type="caution">
    <text evidence="2">The sequence shown here is derived from an EMBL/GenBank/DDBJ whole genome shotgun (WGS) entry which is preliminary data.</text>
</comment>
<organism evidence="2 3">
    <name type="scientific">Paractinoplanes bogorensis</name>
    <dbReference type="NCBI Taxonomy" id="1610840"/>
    <lineage>
        <taxon>Bacteria</taxon>
        <taxon>Bacillati</taxon>
        <taxon>Actinomycetota</taxon>
        <taxon>Actinomycetes</taxon>
        <taxon>Micromonosporales</taxon>
        <taxon>Micromonosporaceae</taxon>
        <taxon>Paractinoplanes</taxon>
    </lineage>
</organism>
<keyword evidence="3" id="KW-1185">Reference proteome</keyword>
<evidence type="ECO:0000256" key="1">
    <source>
        <dbReference type="SAM" id="MobiDB-lite"/>
    </source>
</evidence>
<name>A0ABS5YWT1_9ACTN</name>
<feature type="compositionally biased region" description="Basic and acidic residues" evidence="1">
    <location>
        <begin position="1"/>
        <end position="16"/>
    </location>
</feature>
<evidence type="ECO:0000313" key="3">
    <source>
        <dbReference type="Proteomes" id="UP001519654"/>
    </source>
</evidence>
<sequence length="45" mass="5001">MASDVSLERPVRPSDMRRHRGLHSRRGLFGAIADFLAAATNAFFV</sequence>
<evidence type="ECO:0000313" key="2">
    <source>
        <dbReference type="EMBL" id="MBU2667897.1"/>
    </source>
</evidence>
<gene>
    <name evidence="2" type="ORF">KOI35_30740</name>
</gene>
<dbReference type="RefSeq" id="WP_215792156.1">
    <property type="nucleotide sequence ID" value="NZ_JAHKKG010000010.1"/>
</dbReference>
<proteinExistence type="predicted"/>
<reference evidence="2 3" key="1">
    <citation type="submission" date="2021-06" db="EMBL/GenBank/DDBJ databases">
        <title>Actinoplanes lichenicola sp. nov., and Actinoplanes ovalisporus sp. nov., isolated from lichen in Thailand.</title>
        <authorList>
            <person name="Saeng-In P."/>
            <person name="Kanchanasin P."/>
            <person name="Yuki M."/>
            <person name="Kudo T."/>
            <person name="Ohkuma M."/>
            <person name="Phongsopitanun W."/>
            <person name="Tanasupawat S."/>
        </authorList>
    </citation>
    <scope>NUCLEOTIDE SEQUENCE [LARGE SCALE GENOMIC DNA]</scope>
    <source>
        <strain evidence="2 3">NBRC 110975</strain>
    </source>
</reference>